<evidence type="ECO:0000256" key="1">
    <source>
        <dbReference type="ARBA" id="ARBA00001974"/>
    </source>
</evidence>
<dbReference type="PIRSF" id="PIRSF016578">
    <property type="entry name" value="HsaA"/>
    <property type="match status" value="1"/>
</dbReference>
<dbReference type="Pfam" id="PF02771">
    <property type="entry name" value="Acyl-CoA_dh_N"/>
    <property type="match status" value="1"/>
</dbReference>
<dbReference type="RefSeq" id="WP_053768233.1">
    <property type="nucleotide sequence ID" value="NZ_LHCI01000106.1"/>
</dbReference>
<dbReference type="Proteomes" id="UP000037685">
    <property type="component" value="Unassembled WGS sequence"/>
</dbReference>
<evidence type="ECO:0000313" key="11">
    <source>
        <dbReference type="EMBL" id="KOX90737.1"/>
    </source>
</evidence>
<comment type="cofactor">
    <cofactor evidence="1 7">
        <name>FAD</name>
        <dbReference type="ChEBI" id="CHEBI:57692"/>
    </cofactor>
</comment>
<accession>A0A0M9AF33</accession>
<dbReference type="PANTHER" id="PTHR48083">
    <property type="entry name" value="MEDIUM-CHAIN SPECIFIC ACYL-COA DEHYDROGENASE, MITOCHONDRIAL-RELATED"/>
    <property type="match status" value="1"/>
</dbReference>
<feature type="domain" description="Acyl-CoA dehydrogenase/oxidase N-terminal" evidence="10">
    <location>
        <begin position="7"/>
        <end position="123"/>
    </location>
</feature>
<dbReference type="GO" id="GO:0033539">
    <property type="term" value="P:fatty acid beta-oxidation using acyl-CoA dehydrogenase"/>
    <property type="evidence" value="ECO:0007669"/>
    <property type="project" value="TreeGrafter"/>
</dbReference>
<name>A0A0M9AF33_THEAQ</name>
<comment type="caution">
    <text evidence="11">The sequence shown here is derived from an EMBL/GenBank/DDBJ whole genome shotgun (WGS) entry which is preliminary data.</text>
</comment>
<dbReference type="GO" id="GO:0003995">
    <property type="term" value="F:acyl-CoA dehydrogenase activity"/>
    <property type="evidence" value="ECO:0007669"/>
    <property type="project" value="TreeGrafter"/>
</dbReference>
<evidence type="ECO:0000259" key="8">
    <source>
        <dbReference type="Pfam" id="PF00441"/>
    </source>
</evidence>
<gene>
    <name evidence="11" type="primary">bbsG</name>
    <name evidence="11" type="ORF">BVI061214_01931</name>
</gene>
<evidence type="ECO:0000313" key="12">
    <source>
        <dbReference type="Proteomes" id="UP000037685"/>
    </source>
</evidence>
<dbReference type="Gene3D" id="1.20.140.10">
    <property type="entry name" value="Butyryl-CoA Dehydrogenase, subunit A, domain 3"/>
    <property type="match status" value="1"/>
</dbReference>
<dbReference type="InterPro" id="IPR006091">
    <property type="entry name" value="Acyl-CoA_Oxase/DH_mid-dom"/>
</dbReference>
<keyword evidence="6 7" id="KW-0560">Oxidoreductase</keyword>
<evidence type="ECO:0000256" key="5">
    <source>
        <dbReference type="ARBA" id="ARBA00022827"/>
    </source>
</evidence>
<dbReference type="Pfam" id="PF02770">
    <property type="entry name" value="Acyl-CoA_dh_M"/>
    <property type="match status" value="1"/>
</dbReference>
<keyword evidence="5 7" id="KW-0274">FAD</keyword>
<dbReference type="EMBL" id="LHCI01000106">
    <property type="protein sequence ID" value="KOX90737.1"/>
    <property type="molecule type" value="Genomic_DNA"/>
</dbReference>
<evidence type="ECO:0000259" key="9">
    <source>
        <dbReference type="Pfam" id="PF02770"/>
    </source>
</evidence>
<evidence type="ECO:0000256" key="4">
    <source>
        <dbReference type="ARBA" id="ARBA00022630"/>
    </source>
</evidence>
<comment type="similarity">
    <text evidence="2 7">Belongs to the acyl-CoA dehydrogenase family.</text>
</comment>
<dbReference type="InterPro" id="IPR046373">
    <property type="entry name" value="Acyl-CoA_Oxase/DH_mid-dom_sf"/>
</dbReference>
<dbReference type="InterPro" id="IPR037069">
    <property type="entry name" value="AcylCoA_DH/ox_N_sf"/>
</dbReference>
<proteinExistence type="inferred from homology"/>
<feature type="domain" description="Acyl-CoA oxidase/dehydrogenase middle" evidence="9">
    <location>
        <begin position="127"/>
        <end position="200"/>
    </location>
</feature>
<dbReference type="InterPro" id="IPR050741">
    <property type="entry name" value="Acyl-CoA_dehydrogenase"/>
</dbReference>
<dbReference type="InterPro" id="IPR036250">
    <property type="entry name" value="AcylCo_DH-like_C"/>
</dbReference>
<dbReference type="Gene3D" id="2.40.110.10">
    <property type="entry name" value="Butyryl-CoA Dehydrogenase, subunit A, domain 2"/>
    <property type="match status" value="1"/>
</dbReference>
<dbReference type="AlphaFoldDB" id="A0A0M9AF33"/>
<evidence type="ECO:0000259" key="10">
    <source>
        <dbReference type="Pfam" id="PF02771"/>
    </source>
</evidence>
<dbReference type="InterPro" id="IPR009075">
    <property type="entry name" value="AcylCo_DH/oxidase_C"/>
</dbReference>
<evidence type="ECO:0000256" key="2">
    <source>
        <dbReference type="ARBA" id="ARBA00009347"/>
    </source>
</evidence>
<dbReference type="InterPro" id="IPR009100">
    <property type="entry name" value="AcylCoA_DH/oxidase_NM_dom_sf"/>
</dbReference>
<dbReference type="PANTHER" id="PTHR48083:SF13">
    <property type="entry name" value="ACYL-COA DEHYDROGENASE FAMILY MEMBER 11"/>
    <property type="match status" value="1"/>
</dbReference>
<dbReference type="PATRIC" id="fig|271.14.peg.2006"/>
<dbReference type="InterPro" id="IPR013786">
    <property type="entry name" value="AcylCoA_DH/ox_N"/>
</dbReference>
<dbReference type="SUPFAM" id="SSF56645">
    <property type="entry name" value="Acyl-CoA dehydrogenase NM domain-like"/>
    <property type="match status" value="1"/>
</dbReference>
<evidence type="ECO:0000256" key="7">
    <source>
        <dbReference type="RuleBase" id="RU362125"/>
    </source>
</evidence>
<keyword evidence="4 7" id="KW-0285">Flavoprotein</keyword>
<protein>
    <submittedName>
        <fullName evidence="11">(R)-benzylsuccinyl-CoA dehydrogenase</fullName>
        <ecNumber evidence="11">1.3.8.3</ecNumber>
    </submittedName>
</protein>
<feature type="domain" description="Acyl-CoA dehydrogenase/oxidase C-terminal" evidence="8">
    <location>
        <begin position="231"/>
        <end position="379"/>
    </location>
</feature>
<sequence>MDFSLDQETAALRDRVRAFVEEVVIPREGEVAKDLGRMEEVLRELQKEAKARGLFLPHMPKELGGLGLSWRQLAVVLEEAGRSLLGPRALNAAAPDEGNMHLLHRVANEAQKRRYLYPLLSGEVRSGFAMTEPMGAGADPNLLKATARRKGRGFVLEGRKWFTTGAEGAAFFIVLARAEEGPTMFLVDRDHPGLKLVRTIPTMDHWSPGGHGEILLEGCEVGEEAVLGEPGKGFHYAELRLDPARLTHCMRWLGVGVRATELAQEYALRRESFGKRLAEHQGVQFMIADSHIELHAARLMVWHAAWKLDRGERIRHEASMAKVFVAEAVGRAVDRAVQITGGLGISEDTPLSIFYREVRPFRIYDGPSEVHRASIGKRALYKGLRP</sequence>
<evidence type="ECO:0000256" key="3">
    <source>
        <dbReference type="ARBA" id="ARBA00011738"/>
    </source>
</evidence>
<evidence type="ECO:0000256" key="6">
    <source>
        <dbReference type="ARBA" id="ARBA00023002"/>
    </source>
</evidence>
<comment type="subunit">
    <text evidence="3">Homodimer.</text>
</comment>
<dbReference type="Gene3D" id="1.10.540.10">
    <property type="entry name" value="Acyl-CoA dehydrogenase/oxidase, N-terminal domain"/>
    <property type="match status" value="1"/>
</dbReference>
<dbReference type="SUPFAM" id="SSF47203">
    <property type="entry name" value="Acyl-CoA dehydrogenase C-terminal domain-like"/>
    <property type="match status" value="1"/>
</dbReference>
<reference evidence="11 12" key="1">
    <citation type="submission" date="2015-07" db="EMBL/GenBank/DDBJ databases">
        <authorList>
            <person name="Noorani M."/>
        </authorList>
    </citation>
    <scope>NUCLEOTIDE SEQUENCE [LARGE SCALE GENOMIC DNA]</scope>
    <source>
        <strain evidence="12">ATCC 25104 / DSM 625 / JCM 10724 / NBRC 103206 / NCIMB 11243 / YT-1</strain>
    </source>
</reference>
<dbReference type="EC" id="1.3.8.3" evidence="11"/>
<dbReference type="GO" id="GO:0005737">
    <property type="term" value="C:cytoplasm"/>
    <property type="evidence" value="ECO:0007669"/>
    <property type="project" value="TreeGrafter"/>
</dbReference>
<dbReference type="Pfam" id="PF00441">
    <property type="entry name" value="Acyl-CoA_dh_1"/>
    <property type="match status" value="1"/>
</dbReference>
<organism evidence="11 12">
    <name type="scientific">Thermus aquaticus</name>
    <dbReference type="NCBI Taxonomy" id="271"/>
    <lineage>
        <taxon>Bacteria</taxon>
        <taxon>Thermotogati</taxon>
        <taxon>Deinococcota</taxon>
        <taxon>Deinococci</taxon>
        <taxon>Thermales</taxon>
        <taxon>Thermaceae</taxon>
        <taxon>Thermus</taxon>
    </lineage>
</organism>
<dbReference type="FunFam" id="1.20.140.10:FF:000001">
    <property type="entry name" value="Acyl-CoA dehydrogenase"/>
    <property type="match status" value="1"/>
</dbReference>
<dbReference type="GO" id="GO:0050660">
    <property type="term" value="F:flavin adenine dinucleotide binding"/>
    <property type="evidence" value="ECO:0007669"/>
    <property type="project" value="InterPro"/>
</dbReference>
<dbReference type="GO" id="GO:0033734">
    <property type="term" value="F:(R)-benzylsuccinyl-CoA dehydrogenase activity"/>
    <property type="evidence" value="ECO:0007669"/>
    <property type="project" value="UniProtKB-EC"/>
</dbReference>